<organism evidence="1 2">
    <name type="scientific">Cannabis sativa</name>
    <name type="common">Hemp</name>
    <name type="synonym">Marijuana</name>
    <dbReference type="NCBI Taxonomy" id="3483"/>
    <lineage>
        <taxon>Eukaryota</taxon>
        <taxon>Viridiplantae</taxon>
        <taxon>Streptophyta</taxon>
        <taxon>Embryophyta</taxon>
        <taxon>Tracheophyta</taxon>
        <taxon>Spermatophyta</taxon>
        <taxon>Magnoliopsida</taxon>
        <taxon>eudicotyledons</taxon>
        <taxon>Gunneridae</taxon>
        <taxon>Pentapetalae</taxon>
        <taxon>rosids</taxon>
        <taxon>fabids</taxon>
        <taxon>Rosales</taxon>
        <taxon>Cannabaceae</taxon>
        <taxon>Cannabis</taxon>
    </lineage>
</organism>
<dbReference type="EMBL" id="UZAU01000358">
    <property type="status" value="NOT_ANNOTATED_CDS"/>
    <property type="molecule type" value="Genomic_DNA"/>
</dbReference>
<protein>
    <recommendedName>
        <fullName evidence="3">RNase H type-1 domain-containing protein</fullName>
    </recommendedName>
</protein>
<reference evidence="1" key="1">
    <citation type="submission" date="2018-11" db="EMBL/GenBank/DDBJ databases">
        <authorList>
            <person name="Grassa J C."/>
        </authorList>
    </citation>
    <scope>NUCLEOTIDE SEQUENCE [LARGE SCALE GENOMIC DNA]</scope>
</reference>
<reference evidence="1" key="2">
    <citation type="submission" date="2021-03" db="UniProtKB">
        <authorList>
            <consortium name="EnsemblPlants"/>
        </authorList>
    </citation>
    <scope>IDENTIFICATION</scope>
</reference>
<sequence>MVKDFWWSCEQGNYGIYLEAWDHLCLPKFQGELGFRKTLKMNKALLAKWGWALLNEDQSLCCKKNVMKTKEILKQGTCKLISDGQKTNIWNDPWVIHDRDFYPQPNNLWSEGSKKVMNLLLDNGNWDISKLHTLFDTETTNNNIKGGRPCGQGRDKWIWIKKPNGVVPYASIVVDMIWRARNDKVVEAPIWSPPLPEDWVKINCDVKVSCGSMCVVALARDHTESVLWVATNMLNFSDSLIEEVTTCLLAMETAVILKHLFVLIKSDSETVVKTLKGTCSS</sequence>
<evidence type="ECO:0000313" key="1">
    <source>
        <dbReference type="EnsemblPlants" id="cds.evm.model.04.245"/>
    </source>
</evidence>
<dbReference type="AlphaFoldDB" id="A0A803PGS2"/>
<dbReference type="Proteomes" id="UP000596661">
    <property type="component" value="Chromosome 4"/>
</dbReference>
<dbReference type="Gramene" id="evm.model.04.245">
    <property type="protein sequence ID" value="cds.evm.model.04.245"/>
    <property type="gene ID" value="evm.TU.04.245"/>
</dbReference>
<keyword evidence="2" id="KW-1185">Reference proteome</keyword>
<dbReference type="EnsemblPlants" id="evm.model.04.245">
    <property type="protein sequence ID" value="cds.evm.model.04.245"/>
    <property type="gene ID" value="evm.TU.04.245"/>
</dbReference>
<evidence type="ECO:0008006" key="3">
    <source>
        <dbReference type="Google" id="ProtNLM"/>
    </source>
</evidence>
<accession>A0A803PGS2</accession>
<proteinExistence type="predicted"/>
<evidence type="ECO:0000313" key="2">
    <source>
        <dbReference type="Proteomes" id="UP000596661"/>
    </source>
</evidence>
<name>A0A803PGS2_CANSA</name>